<gene>
    <name evidence="5" type="ORF">SAMN05421512_10531</name>
</gene>
<evidence type="ECO:0000313" key="5">
    <source>
        <dbReference type="EMBL" id="SOC06229.1"/>
    </source>
</evidence>
<dbReference type="InterPro" id="IPR017534">
    <property type="entry name" value="GNAT-acetyltransferase"/>
</dbReference>
<dbReference type="NCBIfam" id="TIGR03103">
    <property type="entry name" value="trio_acet_GNAT"/>
    <property type="match status" value="1"/>
</dbReference>
<proteinExistence type="predicted"/>
<dbReference type="GO" id="GO:0009432">
    <property type="term" value="P:SOS response"/>
    <property type="evidence" value="ECO:0007669"/>
    <property type="project" value="TreeGrafter"/>
</dbReference>
<accession>A0A285SF61</accession>
<dbReference type="PANTHER" id="PTHR21621:SF0">
    <property type="entry name" value="BETA-CITRYLGLUTAMATE SYNTHASE B-RELATED"/>
    <property type="match status" value="1"/>
</dbReference>
<feature type="region of interest" description="Disordered" evidence="2">
    <location>
        <begin position="1"/>
        <end position="37"/>
    </location>
</feature>
<keyword evidence="1" id="KW-0067">ATP-binding</keyword>
<dbReference type="GO" id="GO:0004363">
    <property type="term" value="F:glutathione synthase activity"/>
    <property type="evidence" value="ECO:0007669"/>
    <property type="project" value="InterPro"/>
</dbReference>
<feature type="domain" description="ATP-grasp" evidence="3">
    <location>
        <begin position="362"/>
        <end position="606"/>
    </location>
</feature>
<dbReference type="GO" id="GO:0018169">
    <property type="term" value="F:ribosomal S6-glutamic acid ligase activity"/>
    <property type="evidence" value="ECO:0007669"/>
    <property type="project" value="TreeGrafter"/>
</dbReference>
<dbReference type="InterPro" id="IPR000182">
    <property type="entry name" value="GNAT_dom"/>
</dbReference>
<evidence type="ECO:0000256" key="1">
    <source>
        <dbReference type="PROSITE-ProRule" id="PRU00409"/>
    </source>
</evidence>
<dbReference type="Proteomes" id="UP000219331">
    <property type="component" value="Unassembled WGS sequence"/>
</dbReference>
<feature type="compositionally biased region" description="Basic and acidic residues" evidence="2">
    <location>
        <begin position="12"/>
        <end position="36"/>
    </location>
</feature>
<protein>
    <submittedName>
        <fullName evidence="5">GNAT-family acetyltransferase TIGR03103</fullName>
    </submittedName>
</protein>
<dbReference type="GO" id="GO:0046872">
    <property type="term" value="F:metal ion binding"/>
    <property type="evidence" value="ECO:0007669"/>
    <property type="project" value="InterPro"/>
</dbReference>
<feature type="domain" description="N-acetyltransferase" evidence="4">
    <location>
        <begin position="143"/>
        <end position="297"/>
    </location>
</feature>
<dbReference type="STRING" id="538381.GCA_001696535_02258"/>
<dbReference type="Pfam" id="PF00583">
    <property type="entry name" value="Acetyltransf_1"/>
    <property type="match status" value="1"/>
</dbReference>
<evidence type="ECO:0000313" key="6">
    <source>
        <dbReference type="Proteomes" id="UP000219331"/>
    </source>
</evidence>
<dbReference type="SUPFAM" id="SSF56059">
    <property type="entry name" value="Glutathione synthetase ATP-binding domain-like"/>
    <property type="match status" value="1"/>
</dbReference>
<dbReference type="GO" id="GO:0005524">
    <property type="term" value="F:ATP binding"/>
    <property type="evidence" value="ECO:0007669"/>
    <property type="project" value="UniProtKB-UniRule"/>
</dbReference>
<dbReference type="OrthoDB" id="9803907at2"/>
<dbReference type="GO" id="GO:0005737">
    <property type="term" value="C:cytoplasm"/>
    <property type="evidence" value="ECO:0007669"/>
    <property type="project" value="TreeGrafter"/>
</dbReference>
<dbReference type="InterPro" id="IPR016181">
    <property type="entry name" value="Acyl_CoA_acyltransferase"/>
</dbReference>
<dbReference type="PROSITE" id="PS50975">
    <property type="entry name" value="ATP_GRASP"/>
    <property type="match status" value="1"/>
</dbReference>
<dbReference type="CDD" id="cd04301">
    <property type="entry name" value="NAT_SF"/>
    <property type="match status" value="1"/>
</dbReference>
<keyword evidence="5" id="KW-0808">Transferase</keyword>
<evidence type="ECO:0000259" key="3">
    <source>
        <dbReference type="PROSITE" id="PS50975"/>
    </source>
</evidence>
<dbReference type="GO" id="GO:0016747">
    <property type="term" value="F:acyltransferase activity, transferring groups other than amino-acyl groups"/>
    <property type="evidence" value="ECO:0007669"/>
    <property type="project" value="InterPro"/>
</dbReference>
<dbReference type="InterPro" id="IPR011761">
    <property type="entry name" value="ATP-grasp"/>
</dbReference>
<reference evidence="5 6" key="1">
    <citation type="submission" date="2017-08" db="EMBL/GenBank/DDBJ databases">
        <authorList>
            <person name="de Groot N.N."/>
        </authorList>
    </citation>
    <scope>NUCLEOTIDE SEQUENCE [LARGE SCALE GENOMIC DNA]</scope>
    <source>
        <strain evidence="5 6">USBA 352</strain>
    </source>
</reference>
<dbReference type="AlphaFoldDB" id="A0A285SF61"/>
<dbReference type="SUPFAM" id="SSF55729">
    <property type="entry name" value="Acyl-CoA N-acyltransferases (Nat)"/>
    <property type="match status" value="1"/>
</dbReference>
<dbReference type="Gene3D" id="3.30.470.20">
    <property type="entry name" value="ATP-grasp fold, B domain"/>
    <property type="match status" value="2"/>
</dbReference>
<dbReference type="EMBL" id="OBML01000005">
    <property type="protein sequence ID" value="SOC06229.1"/>
    <property type="molecule type" value="Genomic_DNA"/>
</dbReference>
<keyword evidence="6" id="KW-1185">Reference proteome</keyword>
<evidence type="ECO:0000256" key="2">
    <source>
        <dbReference type="SAM" id="MobiDB-lite"/>
    </source>
</evidence>
<dbReference type="PANTHER" id="PTHR21621">
    <property type="entry name" value="RIBOSOMAL PROTEIN S6 MODIFICATION PROTEIN"/>
    <property type="match status" value="1"/>
</dbReference>
<name>A0A285SF61_9HYPH</name>
<dbReference type="Gene3D" id="3.40.630.30">
    <property type="match status" value="1"/>
</dbReference>
<organism evidence="5 6">
    <name type="scientific">Stappia indica</name>
    <dbReference type="NCBI Taxonomy" id="538381"/>
    <lineage>
        <taxon>Bacteria</taxon>
        <taxon>Pseudomonadati</taxon>
        <taxon>Pseudomonadota</taxon>
        <taxon>Alphaproteobacteria</taxon>
        <taxon>Hyphomicrobiales</taxon>
        <taxon>Stappiaceae</taxon>
        <taxon>Stappia</taxon>
    </lineage>
</organism>
<sequence length="624" mass="68440">MTASKTGGSGGKRGEGSGRTPRDARQKDARHRDAYSHRLKRMREHGLKPPIDNQSSDAPAVTADCALDLGWGRLIFGQTFSEPERLVATLEGELPNRRDIAVYVRDPHVLLANAPQEIFLDPSHTFRLDLSTYRASKRAPSGFFLRRLTSQADAEEINRIYAGRGMVPVPPDFFWSKRDARSICYFVAEDEVSGEILGTVTGVDHFRAFNDPERGGSLWCLAVDPQARHPGVGQALVRHLAEYFAARGLAYLDLSVMHDNDQAIALYEKLGFHRVPYFTVKRKNLINETLYTGPDVDDALNPYATIIVREARRRGIRVEVTDAEHGFFSLSQGGRTIRCRESLSELTSAVAMSICDDKTATRKVVEGAGVHVPAQLLASAGDEALETFLREHGKVVVKPARGEQGRGVSVGLTSMDDMRAAIDEARQLCDTVLVEECVEGQDLRLIVINYRLVAAAIRRPPTIVGNGRSTIRELIEAQSRRRGAATGGESHIPLDAETGRTIAQAGYTLDDVLESGTQLQVRRTANLHTGGTIHDVTDIVHPVLVEAAVRSARAIDIPVTGIDLMVASPTEADYRFIEANERPGLANHEPQPTAERFVDLLFPLSMPSTARQVVADQHANQGAT</sequence>
<evidence type="ECO:0000259" key="4">
    <source>
        <dbReference type="PROSITE" id="PS51186"/>
    </source>
</evidence>
<keyword evidence="1" id="KW-0547">Nucleotide-binding</keyword>
<dbReference type="PROSITE" id="PS51186">
    <property type="entry name" value="GNAT"/>
    <property type="match status" value="1"/>
</dbReference>